<dbReference type="Proteomes" id="UP000186922">
    <property type="component" value="Unassembled WGS sequence"/>
</dbReference>
<accession>A0A1D1V0W0</accession>
<name>A0A1D1V0W0_RAMVA</name>
<keyword evidence="2" id="KW-1185">Reference proteome</keyword>
<comment type="caution">
    <text evidence="1">The sequence shown here is derived from an EMBL/GenBank/DDBJ whole genome shotgun (WGS) entry which is preliminary data.</text>
</comment>
<evidence type="ECO:0000313" key="1">
    <source>
        <dbReference type="EMBL" id="GAU94480.1"/>
    </source>
</evidence>
<proteinExistence type="predicted"/>
<dbReference type="AlphaFoldDB" id="A0A1D1V0W0"/>
<gene>
    <name evidence="1" type="primary">RvY_06250-1</name>
    <name evidence="1" type="synonym">RvY_06250.1</name>
    <name evidence="1" type="ORF">RvY_06250</name>
</gene>
<reference evidence="1 2" key="1">
    <citation type="journal article" date="2016" name="Nat. Commun.">
        <title>Extremotolerant tardigrade genome and improved radiotolerance of human cultured cells by tardigrade-unique protein.</title>
        <authorList>
            <person name="Hashimoto T."/>
            <person name="Horikawa D.D."/>
            <person name="Saito Y."/>
            <person name="Kuwahara H."/>
            <person name="Kozuka-Hata H."/>
            <person name="Shin-I T."/>
            <person name="Minakuchi Y."/>
            <person name="Ohishi K."/>
            <person name="Motoyama A."/>
            <person name="Aizu T."/>
            <person name="Enomoto A."/>
            <person name="Kondo K."/>
            <person name="Tanaka S."/>
            <person name="Hara Y."/>
            <person name="Koshikawa S."/>
            <person name="Sagara H."/>
            <person name="Miura T."/>
            <person name="Yokobori S."/>
            <person name="Miyagawa K."/>
            <person name="Suzuki Y."/>
            <person name="Kubo T."/>
            <person name="Oyama M."/>
            <person name="Kohara Y."/>
            <person name="Fujiyama A."/>
            <person name="Arakawa K."/>
            <person name="Katayama T."/>
            <person name="Toyoda A."/>
            <person name="Kunieda T."/>
        </authorList>
    </citation>
    <scope>NUCLEOTIDE SEQUENCE [LARGE SCALE GENOMIC DNA]</scope>
    <source>
        <strain evidence="1 2">YOKOZUNA-1</strain>
    </source>
</reference>
<dbReference type="EMBL" id="BDGG01000002">
    <property type="protein sequence ID" value="GAU94480.1"/>
    <property type="molecule type" value="Genomic_DNA"/>
</dbReference>
<sequence>MNLPTGNGTLDKNAAKAVALGCTVLRDNETAADEHFLPLTTCAQGRAARTKLALSTAPYQEARTCALPKHKLVESMAKPDTSAERVYGLA</sequence>
<organism evidence="1 2">
    <name type="scientific">Ramazzottius varieornatus</name>
    <name type="common">Water bear</name>
    <name type="synonym">Tardigrade</name>
    <dbReference type="NCBI Taxonomy" id="947166"/>
    <lineage>
        <taxon>Eukaryota</taxon>
        <taxon>Metazoa</taxon>
        <taxon>Ecdysozoa</taxon>
        <taxon>Tardigrada</taxon>
        <taxon>Eutardigrada</taxon>
        <taxon>Parachela</taxon>
        <taxon>Hypsibioidea</taxon>
        <taxon>Ramazzottiidae</taxon>
        <taxon>Ramazzottius</taxon>
    </lineage>
</organism>
<evidence type="ECO:0000313" key="2">
    <source>
        <dbReference type="Proteomes" id="UP000186922"/>
    </source>
</evidence>
<protein>
    <submittedName>
        <fullName evidence="1">Uncharacterized protein</fullName>
    </submittedName>
</protein>